<name>D0W0F5_NEICI</name>
<dbReference type="AlphaFoldDB" id="D0W0F5"/>
<evidence type="ECO:0000313" key="1">
    <source>
        <dbReference type="EMBL" id="EEZ72688.1"/>
    </source>
</evidence>
<evidence type="ECO:0008006" key="3">
    <source>
        <dbReference type="Google" id="ProtNLM"/>
    </source>
</evidence>
<organism evidence="1 2">
    <name type="scientific">Neisseria cinerea ATCC 14685</name>
    <dbReference type="NCBI Taxonomy" id="546262"/>
    <lineage>
        <taxon>Bacteria</taxon>
        <taxon>Pseudomonadati</taxon>
        <taxon>Pseudomonadota</taxon>
        <taxon>Betaproteobacteria</taxon>
        <taxon>Neisseriales</taxon>
        <taxon>Neisseriaceae</taxon>
        <taxon>Neisseria</taxon>
    </lineage>
</organism>
<dbReference type="InterPro" id="IPR032581">
    <property type="entry name" value="DUF4917"/>
</dbReference>
<comment type="caution">
    <text evidence="1">The sequence shown here is derived from an EMBL/GenBank/DDBJ whole genome shotgun (WGS) entry which is preliminary data.</text>
</comment>
<sequence>MDIHNWANLSENLKKNDTSLLLGNGFSIGLCEKFSYTSLLSSFNNQKIGNYLCTKKLFDRLETSNFEEVLRAVFHAYIVSIDNKDALKVLYNDIKNSLIKKINEIHPEYDTLPIKELYPKFINYESIFTTNYDLILYWSILENKNKFCDFFWENYMFNSENTEIWRGKIPVFFLHGALHLQYKDCGEFQKTKKLQVSLDTSFDEINFDVDERTFPLFITEGKSSLKLKKIMANDYLKFCYESLCTNKSSNLVIYGHSLNMEYDFHILEAIRYNKNICDIYISVFSGLQQEDKYKFCKKIEADLCSGDRVKIHFFESSTHDFANK</sequence>
<dbReference type="STRING" id="546262.NEICINOT_03121"/>
<dbReference type="Proteomes" id="UP000003294">
    <property type="component" value="Unassembled WGS sequence"/>
</dbReference>
<proteinExistence type="predicted"/>
<dbReference type="EMBL" id="ACDY02000001">
    <property type="protein sequence ID" value="EEZ72688.1"/>
    <property type="molecule type" value="Genomic_DNA"/>
</dbReference>
<reference evidence="1 2" key="1">
    <citation type="submission" date="2009-10" db="EMBL/GenBank/DDBJ databases">
        <authorList>
            <person name="Weinstock G."/>
            <person name="Sodergren E."/>
            <person name="Clifton S."/>
            <person name="Fulton L."/>
            <person name="Fulton B."/>
            <person name="Courtney L."/>
            <person name="Fronick C."/>
            <person name="Harrison M."/>
            <person name="Strong C."/>
            <person name="Farmer C."/>
            <person name="Delahaunty K."/>
            <person name="Markovic C."/>
            <person name="Hall O."/>
            <person name="Minx P."/>
            <person name="Tomlinson C."/>
            <person name="Mitreva M."/>
            <person name="Nelson J."/>
            <person name="Hou S."/>
            <person name="Wollam A."/>
            <person name="Pepin K.H."/>
            <person name="Johnson M."/>
            <person name="Bhonagiri V."/>
            <person name="Nash W.E."/>
            <person name="Warren W."/>
            <person name="Chinwalla A."/>
            <person name="Mardis E.R."/>
            <person name="Wilson R.K."/>
        </authorList>
    </citation>
    <scope>NUCLEOTIDE SEQUENCE [LARGE SCALE GENOMIC DNA]</scope>
    <source>
        <strain evidence="1 2">ATCC 14685</strain>
    </source>
</reference>
<dbReference type="RefSeq" id="WP_003674661.1">
    <property type="nucleotide sequence ID" value="NZ_ACDY02000001.1"/>
</dbReference>
<evidence type="ECO:0000313" key="2">
    <source>
        <dbReference type="Proteomes" id="UP000003294"/>
    </source>
</evidence>
<dbReference type="Pfam" id="PF16263">
    <property type="entry name" value="DUF4917"/>
    <property type="match status" value="1"/>
</dbReference>
<accession>D0W0F5</accession>
<dbReference type="OrthoDB" id="828244at2"/>
<dbReference type="eggNOG" id="ENOG502ZX4F">
    <property type="taxonomic scope" value="Bacteria"/>
</dbReference>
<gene>
    <name evidence="1" type="ORF">NEICINOT_03121</name>
</gene>
<protein>
    <recommendedName>
        <fullName evidence="3">DUF4917 domain-containing protein</fullName>
    </recommendedName>
</protein>